<keyword evidence="1" id="KW-0812">Transmembrane</keyword>
<keyword evidence="1" id="KW-0472">Membrane</keyword>
<comment type="caution">
    <text evidence="2">The sequence shown here is derived from an EMBL/GenBank/DDBJ whole genome shotgun (WGS) entry which is preliminary data.</text>
</comment>
<dbReference type="InterPro" id="IPR009554">
    <property type="entry name" value="Phageshock_PspB"/>
</dbReference>
<gene>
    <name evidence="2" type="ORF">ABT56_02085</name>
</gene>
<feature type="transmembrane region" description="Helical" evidence="1">
    <location>
        <begin position="6"/>
        <end position="24"/>
    </location>
</feature>
<evidence type="ECO:0000313" key="3">
    <source>
        <dbReference type="Proteomes" id="UP000036097"/>
    </source>
</evidence>
<dbReference type="OrthoDB" id="6198106at2"/>
<organism evidence="2 3">
    <name type="scientific">Photobacterium aquae</name>
    <dbReference type="NCBI Taxonomy" id="1195763"/>
    <lineage>
        <taxon>Bacteria</taxon>
        <taxon>Pseudomonadati</taxon>
        <taxon>Pseudomonadota</taxon>
        <taxon>Gammaproteobacteria</taxon>
        <taxon>Vibrionales</taxon>
        <taxon>Vibrionaceae</taxon>
        <taxon>Photobacterium</taxon>
    </lineage>
</organism>
<reference evidence="2 3" key="1">
    <citation type="submission" date="2015-05" db="EMBL/GenBank/DDBJ databases">
        <title>Photobacterium galathea sp. nov.</title>
        <authorList>
            <person name="Machado H."/>
            <person name="Gram L."/>
        </authorList>
    </citation>
    <scope>NUCLEOTIDE SEQUENCE [LARGE SCALE GENOMIC DNA]</scope>
    <source>
        <strain evidence="2 3">CGMCC 1.12159</strain>
    </source>
</reference>
<dbReference type="EMBL" id="LDOT01000002">
    <property type="protein sequence ID" value="KLV09016.1"/>
    <property type="molecule type" value="Genomic_DNA"/>
</dbReference>
<evidence type="ECO:0000256" key="1">
    <source>
        <dbReference type="SAM" id="Phobius"/>
    </source>
</evidence>
<dbReference type="Proteomes" id="UP000036097">
    <property type="component" value="Unassembled WGS sequence"/>
</dbReference>
<dbReference type="PATRIC" id="fig|1195763.3.peg.452"/>
<protein>
    <submittedName>
        <fullName evidence="2">Phage-shock protein</fullName>
    </submittedName>
</protein>
<proteinExistence type="predicted"/>
<dbReference type="RefSeq" id="WP_047877177.1">
    <property type="nucleotide sequence ID" value="NZ_LDOT01000002.1"/>
</dbReference>
<dbReference type="NCBIfam" id="NF006993">
    <property type="entry name" value="PRK09458.1"/>
    <property type="match status" value="1"/>
</dbReference>
<evidence type="ECO:0000313" key="2">
    <source>
        <dbReference type="EMBL" id="KLV09016.1"/>
    </source>
</evidence>
<dbReference type="GO" id="GO:0009271">
    <property type="term" value="P:phage shock"/>
    <property type="evidence" value="ECO:0007669"/>
    <property type="project" value="InterPro"/>
</dbReference>
<dbReference type="Pfam" id="PF06667">
    <property type="entry name" value="PspB"/>
    <property type="match status" value="1"/>
</dbReference>
<keyword evidence="3" id="KW-1185">Reference proteome</keyword>
<dbReference type="STRING" id="1195763.ABT56_02085"/>
<sequence length="76" mass="8792">MSMGFIVGPLVVFMIFVAPLWLILHYRSKKLSSEGLSGEDHQKLQDLVVRAEQMQQRIVTLERILDAEAPQWRGRQ</sequence>
<dbReference type="NCBIfam" id="TIGR02976">
    <property type="entry name" value="phageshock_pspB"/>
    <property type="match status" value="1"/>
</dbReference>
<keyword evidence="1" id="KW-1133">Transmembrane helix</keyword>
<name>A0A0J1HBJ9_9GAMM</name>
<accession>A0A0J1HBJ9</accession>
<dbReference type="GO" id="GO:0006355">
    <property type="term" value="P:regulation of DNA-templated transcription"/>
    <property type="evidence" value="ECO:0007669"/>
    <property type="project" value="InterPro"/>
</dbReference>
<dbReference type="AlphaFoldDB" id="A0A0J1HBJ9"/>